<feature type="compositionally biased region" description="Basic and acidic residues" evidence="1">
    <location>
        <begin position="298"/>
        <end position="308"/>
    </location>
</feature>
<accession>A0A409X599</accession>
<feature type="region of interest" description="Disordered" evidence="1">
    <location>
        <begin position="59"/>
        <end position="97"/>
    </location>
</feature>
<name>A0A409X599_PSICY</name>
<gene>
    <name evidence="2" type="ORF">CVT25_015832</name>
</gene>
<proteinExistence type="predicted"/>
<dbReference type="InParanoid" id="A0A409X599"/>
<feature type="region of interest" description="Disordered" evidence="1">
    <location>
        <begin position="278"/>
        <end position="367"/>
    </location>
</feature>
<dbReference type="EMBL" id="NHYD01002605">
    <property type="protein sequence ID" value="PPQ85890.1"/>
    <property type="molecule type" value="Genomic_DNA"/>
</dbReference>
<sequence>MLTGAFGSHGLRNREGTTPANIHAWETASSYAASAAPWPPAMSALAFFASAAASFQPAPYTPAAHASSSRPPTRTQSRSHDSLAVPPPGMDPQPSDPNVLFIHPPFTTFPNSHQHPDGLTYSLMAENPEWFLDAHDFVTHPDGNTNLIPYPPHLEPPRGWCPAKKRDLKDRGAEGWPEGEEPRLRCTFCRRTYAGVNAKSMWRRHVFEKHKIAMSNRRDGNIDRPRGRGSGSTYLSALFDHTSINIALEENRHTVSKSRDEAHDSLVTMVVVPQTAPEIMSHKSRFRTAKPVSQTSKRGRDRETKKDEEECLPTPLPSQPSHPDPSEHSDSESETEPPVPVTTASPPLTPQADTSSDPPNLFSSNSDALAANSPALLRPVIPESPYNPLQTPSFRHSPPRLPSEQPWRFPSPSHPLHSNTRDISLTMVSRPLASPIKGLLEASPMTMLAMNSSPTSSPARTLSQSLGFETPARSKIFFPRTMHKPQFMKSQMSSPLTSATKQYRGSKQRLSGSSPFRKPIATPHKKHLSDYSDSWFAEGSLASSSSNLTATTNSDLFSIYDSWPTIGGVGTISPVRLPKAPLESESPILRSGSLSTIASLGIGLLEPFGFAEEDPTNQLDVDLNLPFPELEDEPRFTGKRPALLANVDTSAEVTPPVKKRRMSQDNPNT</sequence>
<dbReference type="AlphaFoldDB" id="A0A409X599"/>
<feature type="compositionally biased region" description="Polar residues" evidence="1">
    <location>
        <begin position="505"/>
        <end position="514"/>
    </location>
</feature>
<feature type="compositionally biased region" description="Pro residues" evidence="1">
    <location>
        <begin position="85"/>
        <end position="95"/>
    </location>
</feature>
<evidence type="ECO:0000313" key="2">
    <source>
        <dbReference type="EMBL" id="PPQ85890.1"/>
    </source>
</evidence>
<feature type="region of interest" description="Disordered" evidence="1">
    <location>
        <begin position="381"/>
        <end position="415"/>
    </location>
</feature>
<feature type="region of interest" description="Disordered" evidence="1">
    <location>
        <begin position="630"/>
        <end position="669"/>
    </location>
</feature>
<protein>
    <submittedName>
        <fullName evidence="2">Uncharacterized protein</fullName>
    </submittedName>
</protein>
<feature type="region of interest" description="Disordered" evidence="1">
    <location>
        <begin position="505"/>
        <end position="525"/>
    </location>
</feature>
<dbReference type="OrthoDB" id="2333993at2759"/>
<comment type="caution">
    <text evidence="2">The sequence shown here is derived from an EMBL/GenBank/DDBJ whole genome shotgun (WGS) entry which is preliminary data.</text>
</comment>
<feature type="compositionally biased region" description="Pro residues" evidence="1">
    <location>
        <begin position="314"/>
        <end position="323"/>
    </location>
</feature>
<evidence type="ECO:0000256" key="1">
    <source>
        <dbReference type="SAM" id="MobiDB-lite"/>
    </source>
</evidence>
<feature type="compositionally biased region" description="Polar residues" evidence="1">
    <location>
        <begin position="342"/>
        <end position="367"/>
    </location>
</feature>
<feature type="compositionally biased region" description="Low complexity" evidence="1">
    <location>
        <begin position="67"/>
        <end position="76"/>
    </location>
</feature>
<dbReference type="Proteomes" id="UP000283269">
    <property type="component" value="Unassembled WGS sequence"/>
</dbReference>
<evidence type="ECO:0000313" key="3">
    <source>
        <dbReference type="Proteomes" id="UP000283269"/>
    </source>
</evidence>
<organism evidence="2 3">
    <name type="scientific">Psilocybe cyanescens</name>
    <dbReference type="NCBI Taxonomy" id="93625"/>
    <lineage>
        <taxon>Eukaryota</taxon>
        <taxon>Fungi</taxon>
        <taxon>Dikarya</taxon>
        <taxon>Basidiomycota</taxon>
        <taxon>Agaricomycotina</taxon>
        <taxon>Agaricomycetes</taxon>
        <taxon>Agaricomycetidae</taxon>
        <taxon>Agaricales</taxon>
        <taxon>Agaricineae</taxon>
        <taxon>Strophariaceae</taxon>
        <taxon>Psilocybe</taxon>
    </lineage>
</organism>
<keyword evidence="3" id="KW-1185">Reference proteome</keyword>
<reference evidence="2 3" key="1">
    <citation type="journal article" date="2018" name="Evol. Lett.">
        <title>Horizontal gene cluster transfer increased hallucinogenic mushroom diversity.</title>
        <authorList>
            <person name="Reynolds H.T."/>
            <person name="Vijayakumar V."/>
            <person name="Gluck-Thaler E."/>
            <person name="Korotkin H.B."/>
            <person name="Matheny P.B."/>
            <person name="Slot J.C."/>
        </authorList>
    </citation>
    <scope>NUCLEOTIDE SEQUENCE [LARGE SCALE GENOMIC DNA]</scope>
    <source>
        <strain evidence="2 3">2631</strain>
    </source>
</reference>